<dbReference type="InParanoid" id="A0A6C2YSG5"/>
<proteinExistence type="predicted"/>
<name>A0A6C2YSG5_9BACT</name>
<dbReference type="Pfam" id="PF07394">
    <property type="entry name" value="DUF1501"/>
    <property type="match status" value="1"/>
</dbReference>
<dbReference type="PANTHER" id="PTHR43737">
    <property type="entry name" value="BLL7424 PROTEIN"/>
    <property type="match status" value="1"/>
</dbReference>
<evidence type="ECO:0008006" key="4">
    <source>
        <dbReference type="Google" id="ProtNLM"/>
    </source>
</evidence>
<organism evidence="2">
    <name type="scientific">Tuwongella immobilis</name>
    <dbReference type="NCBI Taxonomy" id="692036"/>
    <lineage>
        <taxon>Bacteria</taxon>
        <taxon>Pseudomonadati</taxon>
        <taxon>Planctomycetota</taxon>
        <taxon>Planctomycetia</taxon>
        <taxon>Gemmatales</taxon>
        <taxon>Gemmataceae</taxon>
        <taxon>Tuwongella</taxon>
    </lineage>
</organism>
<dbReference type="Proteomes" id="UP000464378">
    <property type="component" value="Chromosome"/>
</dbReference>
<dbReference type="InterPro" id="IPR017850">
    <property type="entry name" value="Alkaline_phosphatase_core_sf"/>
</dbReference>
<sequence>MQTHAELAAYSRRHFLRSCGLGFGALAASALPALTGRAGAGESSDSANPMTPKPPHHPAKAKSVIFLFMEGGPSHVDLFDPKPELTRQHGKPLPPSFGKVTTAMGVGGNLLLASKRKFTQYGQSGIPVSDWLPHTAKHVDDLAILRACHADGLNHVGSVCQMNTGSILAGRPSLGAWSLYGLGSINQNLPGFVVLTDGGDPLGAARNWGTGFMPATYQGTRFLPGKNPIVNLASPQEVTNRRQRDKLDLIRTLNTMHRVHREDDTILSARQNAYELAYRMQAAAPEAVDLSQEPERIQRAYGLDRKETAAYGRQCLLARRLVERGVRFVQIYCGAGSRWDAHGDLEGNHTRLCGASDQPTAALLADLKARGMLDDTLVIWGGEFGRTPMTEGKDGRDHNPWGFTMWMAGGGVKGGQIIGETDEFGLRGVSDRVHVHDLHATILHLMGLNHENLTFRHNGRDERPTENGGILIEKLLA</sequence>
<dbReference type="EMBL" id="LR593887">
    <property type="protein sequence ID" value="VTS05984.1"/>
    <property type="molecule type" value="Genomic_DNA"/>
</dbReference>
<dbReference type="PANTHER" id="PTHR43737:SF1">
    <property type="entry name" value="DUF1501 DOMAIN-CONTAINING PROTEIN"/>
    <property type="match status" value="1"/>
</dbReference>
<evidence type="ECO:0000256" key="1">
    <source>
        <dbReference type="SAM" id="MobiDB-lite"/>
    </source>
</evidence>
<accession>A0A6C2YSG5</accession>
<dbReference type="KEGG" id="tim:GMBLW1_48820"/>
<dbReference type="SUPFAM" id="SSF53649">
    <property type="entry name" value="Alkaline phosphatase-like"/>
    <property type="match status" value="1"/>
</dbReference>
<dbReference type="RefSeq" id="WP_162659409.1">
    <property type="nucleotide sequence ID" value="NZ_LR593887.1"/>
</dbReference>
<protein>
    <recommendedName>
        <fullName evidence="4">DUF1501 domain-containing protein</fullName>
    </recommendedName>
</protein>
<keyword evidence="3" id="KW-1185">Reference proteome</keyword>
<feature type="region of interest" description="Disordered" evidence="1">
    <location>
        <begin position="37"/>
        <end position="58"/>
    </location>
</feature>
<dbReference type="AlphaFoldDB" id="A0A6C2YSG5"/>
<dbReference type="InterPro" id="IPR010869">
    <property type="entry name" value="DUF1501"/>
</dbReference>
<dbReference type="InterPro" id="IPR006311">
    <property type="entry name" value="TAT_signal"/>
</dbReference>
<gene>
    <name evidence="2" type="ORF">GMBLW1_48820</name>
</gene>
<evidence type="ECO:0000313" key="3">
    <source>
        <dbReference type="Proteomes" id="UP000464378"/>
    </source>
</evidence>
<dbReference type="Gene3D" id="3.40.720.10">
    <property type="entry name" value="Alkaline Phosphatase, subunit A"/>
    <property type="match status" value="1"/>
</dbReference>
<reference evidence="2" key="1">
    <citation type="submission" date="2019-04" db="EMBL/GenBank/DDBJ databases">
        <authorList>
            <consortium name="Science for Life Laboratories"/>
        </authorList>
    </citation>
    <scope>NUCLEOTIDE SEQUENCE</scope>
    <source>
        <strain evidence="2">MBLW1</strain>
    </source>
</reference>
<evidence type="ECO:0000313" key="2">
    <source>
        <dbReference type="EMBL" id="VIP04311.1"/>
    </source>
</evidence>
<dbReference type="PROSITE" id="PS51318">
    <property type="entry name" value="TAT"/>
    <property type="match status" value="1"/>
</dbReference>
<dbReference type="EMBL" id="LR586016">
    <property type="protein sequence ID" value="VIP04311.1"/>
    <property type="molecule type" value="Genomic_DNA"/>
</dbReference>